<dbReference type="InterPro" id="IPR013725">
    <property type="entry name" value="DNA_replication_fac_RFC1_C"/>
</dbReference>
<dbReference type="GO" id="GO:0003677">
    <property type="term" value="F:DNA binding"/>
    <property type="evidence" value="ECO:0007669"/>
    <property type="project" value="InterPro"/>
</dbReference>
<dbReference type="FunCoup" id="A0A151ZH03">
    <property type="interactions" value="439"/>
</dbReference>
<keyword evidence="12" id="KW-1185">Reference proteome</keyword>
<organism evidence="11 12">
    <name type="scientific">Tieghemostelium lacteum</name>
    <name type="common">Slime mold</name>
    <name type="synonym">Dictyostelium lacteum</name>
    <dbReference type="NCBI Taxonomy" id="361077"/>
    <lineage>
        <taxon>Eukaryota</taxon>
        <taxon>Amoebozoa</taxon>
        <taxon>Evosea</taxon>
        <taxon>Eumycetozoa</taxon>
        <taxon>Dictyostelia</taxon>
        <taxon>Dictyosteliales</taxon>
        <taxon>Raperosteliaceae</taxon>
        <taxon>Tieghemostelium</taxon>
    </lineage>
</organism>
<gene>
    <name evidence="11" type="ORF">DLAC_05907</name>
</gene>
<protein>
    <recommendedName>
        <fullName evidence="3 8">Replication factor C subunit 1</fullName>
    </recommendedName>
</protein>
<dbReference type="SMART" id="SM00292">
    <property type="entry name" value="BRCT"/>
    <property type="match status" value="1"/>
</dbReference>
<keyword evidence="4 8" id="KW-0235">DNA replication</keyword>
<dbReference type="SUPFAM" id="SSF52540">
    <property type="entry name" value="P-loop containing nucleoside triphosphate hydrolases"/>
    <property type="match status" value="1"/>
</dbReference>
<dbReference type="CDD" id="cd00009">
    <property type="entry name" value="AAA"/>
    <property type="match status" value="1"/>
</dbReference>
<evidence type="ECO:0000256" key="4">
    <source>
        <dbReference type="ARBA" id="ARBA00022705"/>
    </source>
</evidence>
<accession>A0A151ZH03</accession>
<keyword evidence="6 8" id="KW-0067">ATP-binding</keyword>
<evidence type="ECO:0000256" key="2">
    <source>
        <dbReference type="ARBA" id="ARBA00006116"/>
    </source>
</evidence>
<dbReference type="InterPro" id="IPR027417">
    <property type="entry name" value="P-loop_NTPase"/>
</dbReference>
<feature type="compositionally biased region" description="Basic and acidic residues" evidence="9">
    <location>
        <begin position="673"/>
        <end position="684"/>
    </location>
</feature>
<feature type="compositionally biased region" description="Basic and acidic residues" evidence="9">
    <location>
        <begin position="247"/>
        <end position="264"/>
    </location>
</feature>
<dbReference type="GO" id="GO:0003689">
    <property type="term" value="F:DNA clamp loader activity"/>
    <property type="evidence" value="ECO:0007669"/>
    <property type="project" value="UniProtKB-UniRule"/>
</dbReference>
<comment type="similarity">
    <text evidence="2 8">Belongs to the activator 1 large subunit family.</text>
</comment>
<feature type="compositionally biased region" description="Acidic residues" evidence="9">
    <location>
        <begin position="1372"/>
        <end position="1383"/>
    </location>
</feature>
<feature type="compositionally biased region" description="Polar residues" evidence="9">
    <location>
        <begin position="88"/>
        <end position="98"/>
    </location>
</feature>
<evidence type="ECO:0000313" key="11">
    <source>
        <dbReference type="EMBL" id="KYQ93253.1"/>
    </source>
</evidence>
<dbReference type="Pfam" id="PF00004">
    <property type="entry name" value="AAA"/>
    <property type="match status" value="1"/>
</dbReference>
<dbReference type="Pfam" id="PF00533">
    <property type="entry name" value="BRCT"/>
    <property type="match status" value="1"/>
</dbReference>
<dbReference type="GO" id="GO:0006260">
    <property type="term" value="P:DNA replication"/>
    <property type="evidence" value="ECO:0007669"/>
    <property type="project" value="UniProtKB-KW"/>
</dbReference>
<feature type="compositionally biased region" description="Basic residues" evidence="9">
    <location>
        <begin position="456"/>
        <end position="470"/>
    </location>
</feature>
<evidence type="ECO:0000256" key="6">
    <source>
        <dbReference type="ARBA" id="ARBA00022840"/>
    </source>
</evidence>
<dbReference type="FunFam" id="3.40.50.300:FF:000395">
    <property type="entry name" value="Replication factor C subunit 1"/>
    <property type="match status" value="1"/>
</dbReference>
<dbReference type="InterPro" id="IPR008921">
    <property type="entry name" value="DNA_pol3_clamp-load_cplx_C"/>
</dbReference>
<feature type="compositionally biased region" description="Basic residues" evidence="9">
    <location>
        <begin position="1397"/>
        <end position="1406"/>
    </location>
</feature>
<dbReference type="InterPro" id="IPR001357">
    <property type="entry name" value="BRCT_dom"/>
</dbReference>
<dbReference type="GO" id="GO:0005663">
    <property type="term" value="C:DNA replication factor C complex"/>
    <property type="evidence" value="ECO:0007669"/>
    <property type="project" value="InterPro"/>
</dbReference>
<dbReference type="PANTHER" id="PTHR23389:SF6">
    <property type="entry name" value="REPLICATION FACTOR C SUBUNIT 1"/>
    <property type="match status" value="1"/>
</dbReference>
<dbReference type="GO" id="GO:0006281">
    <property type="term" value="P:DNA repair"/>
    <property type="evidence" value="ECO:0007669"/>
    <property type="project" value="InterPro"/>
</dbReference>
<dbReference type="Pfam" id="PF25361">
    <property type="entry name" value="AAA_lid_RFC1"/>
    <property type="match status" value="1"/>
</dbReference>
<feature type="region of interest" description="Disordered" evidence="9">
    <location>
        <begin position="1"/>
        <end position="372"/>
    </location>
</feature>
<feature type="compositionally biased region" description="Polar residues" evidence="9">
    <location>
        <begin position="271"/>
        <end position="294"/>
    </location>
</feature>
<dbReference type="Gene3D" id="3.40.50.10190">
    <property type="entry name" value="BRCT domain"/>
    <property type="match status" value="1"/>
</dbReference>
<evidence type="ECO:0000259" key="10">
    <source>
        <dbReference type="PROSITE" id="PS50172"/>
    </source>
</evidence>
<sequence length="1406" mass="158258">MNQKKGKSTKPTPPKKPVQDIRSFFVVKEVSNNKISPQKIIPIKDEHKKKSIVIDSDDEEPLAMKQKPLKKVEKKKFTLDTSSEEDGSPSQNVNNTTKSSPVTTGNSSSNTTPNKSPENSKYNNNNSNSNSKMDVDTPVTPTKQQQNQQTKTPSPVVSNKNYKFTFTPDDEDKKEYNKHYNPPTYIKGEPTKIIPLSTSLEGSVNSNNIAMNNSSLKRKTISPISSPTSNYNSNNDSSSENLTEDEKENKHQNYHQQQDEETKPIHKKVKLTTNSSQQSPKKLVTNHKQSSSPNKKPRAQLQFNDSPNTIKKEEMGKDTPLPQQNKLIFEPKLQKEVQINSLPTEKEEEKTEDEGEYVHLKKNQNSGNIRNLSVDRFEDSVDIFANSDNDNSELDSNLKSNSDQPKIIHLKDKFEDSVIFDDDDEQETDNEDLKKASKHRNTNSSKKKTDTEPKKAKSAVKKPTPKKSKSRRPEIQLTEEEERINLERKLHAIRYGNVEQKPPNLGLKPLPIGKPNCLRNLKFSITGTLDSLERTACKDLILKYGGYVSDSGVIPLSTTHLVKGAENYSFKKVRTAEKLDNCKIIDEDGLFQLISNSLLVSDSKKSKREKSHFTLNDDITDSSDESNIQATTTTSTTAITTDQDYDNDNMDTDNFDDSDDLKIKKDKDQFTKQIEDDSVMHNDNDESNIQLPMPMDFITTVKTEEVSDSDKESVSTSILMKQDNDTPPNSQPSSQNNSKPSLSKLSLKLPLRTSSTNTLKLPPKTNTPTTTTTTTTTSNTSTTTTTTTTPKTLKLNLPTTSTYQQPKANITLNYSGFGQSTTCHSFEDDAKNVTLPLSFKNIKKGHDELWVDKYKPIQPDDIIGNPGAVQTLTDWLKSWNTPKSDHGGKNACLISGPPGIGKTTAAVLISKRLGFDVIELNASDTRNKSQMDQLLSHATTTKSITQFFALPTKKQNMPPPQPKKICLILDEIDGSSGNEDRGGIAEIINSIKQSKVPFICICNDYYSTKLKTLKNYCLDIKFRRPVISMTMTRILQIAKKEGLALSTYMVTKIFESTNNDLRQTINLLQMMSRSSRLSPTNFNNDTINTKLDFTKKDLDTSPFTAAEVLLRYDVPNSHKKLPSVTQKLETFFIDYSLVPMIMQENYLKSMSLQNPFPKQMDAFDLYVKAADSFSESDLLDRAINKNMNWDLLPAYGVTSALIPNYFIRGHCSMPLAFPSYLGKYSNASKQGRFVRELQLHLRSSSNQTCANKSEIRLYITPMLKDCITKPLRGDAKVANQNIINVISFMDSYGMTEDDRNNIIELSTWRDKDMEDPLVNIDKSVKSSFTKKWRKLMHSVYDDELMVTKGSGKSTIDKASVYSELEDGGAMIDDYEQIEEDDNENERGSSLIVEKKSSSKKNNKNNK</sequence>
<dbReference type="SUPFAM" id="SSF48019">
    <property type="entry name" value="post-AAA+ oligomerization domain-like"/>
    <property type="match status" value="1"/>
</dbReference>
<evidence type="ECO:0000256" key="3">
    <source>
        <dbReference type="ARBA" id="ARBA00020401"/>
    </source>
</evidence>
<feature type="compositionally biased region" description="Low complexity" evidence="9">
    <location>
        <begin position="386"/>
        <end position="403"/>
    </location>
</feature>
<name>A0A151ZH03_TIELA</name>
<keyword evidence="7 8" id="KW-0539">Nucleus</keyword>
<dbReference type="PROSITE" id="PS50172">
    <property type="entry name" value="BRCT"/>
    <property type="match status" value="1"/>
</dbReference>
<evidence type="ECO:0000256" key="8">
    <source>
        <dbReference type="PIRNR" id="PIRNR036578"/>
    </source>
</evidence>
<feature type="compositionally biased region" description="Basic and acidic residues" evidence="9">
    <location>
        <begin position="702"/>
        <end position="713"/>
    </location>
</feature>
<evidence type="ECO:0000256" key="5">
    <source>
        <dbReference type="ARBA" id="ARBA00022741"/>
    </source>
</evidence>
<dbReference type="Gene3D" id="1.10.8.60">
    <property type="match status" value="1"/>
</dbReference>
<feature type="compositionally biased region" description="Low complexity" evidence="9">
    <location>
        <begin position="727"/>
        <end position="792"/>
    </location>
</feature>
<comment type="subcellular location">
    <subcellularLocation>
        <location evidence="1 8">Nucleus</location>
    </subcellularLocation>
</comment>
<dbReference type="OrthoDB" id="446168at2759"/>
<feature type="domain" description="BRCT" evidence="10">
    <location>
        <begin position="513"/>
        <end position="594"/>
    </location>
</feature>
<dbReference type="SMART" id="SM00382">
    <property type="entry name" value="AAA"/>
    <property type="match status" value="1"/>
</dbReference>
<feature type="compositionally biased region" description="Low complexity" evidence="9">
    <location>
        <begin position="221"/>
        <end position="241"/>
    </location>
</feature>
<dbReference type="InterPro" id="IPR003593">
    <property type="entry name" value="AAA+_ATPase"/>
</dbReference>
<feature type="compositionally biased region" description="Polar residues" evidence="9">
    <location>
        <begin position="196"/>
        <end position="215"/>
    </location>
</feature>
<evidence type="ECO:0000256" key="7">
    <source>
        <dbReference type="ARBA" id="ARBA00023242"/>
    </source>
</evidence>
<dbReference type="SUPFAM" id="SSF52113">
    <property type="entry name" value="BRCT domain"/>
    <property type="match status" value="1"/>
</dbReference>
<feature type="region of interest" description="Disordered" evidence="9">
    <location>
        <begin position="673"/>
        <end position="792"/>
    </location>
</feature>
<feature type="region of interest" description="Disordered" evidence="9">
    <location>
        <begin position="610"/>
        <end position="661"/>
    </location>
</feature>
<keyword evidence="5 8" id="KW-0547">Nucleotide-binding</keyword>
<dbReference type="Gene3D" id="1.20.272.10">
    <property type="match status" value="1"/>
</dbReference>
<dbReference type="CDD" id="cd18140">
    <property type="entry name" value="HLD_clamp_RFC"/>
    <property type="match status" value="1"/>
</dbReference>
<feature type="compositionally biased region" description="Low complexity" evidence="9">
    <location>
        <begin position="99"/>
        <end position="155"/>
    </location>
</feature>
<dbReference type="InterPro" id="IPR012178">
    <property type="entry name" value="RFC1"/>
</dbReference>
<feature type="region of interest" description="Disordered" evidence="9">
    <location>
        <begin position="385"/>
        <end position="406"/>
    </location>
</feature>
<evidence type="ECO:0000256" key="9">
    <source>
        <dbReference type="SAM" id="MobiDB-lite"/>
    </source>
</evidence>
<feature type="compositionally biased region" description="Acidic residues" evidence="9">
    <location>
        <begin position="421"/>
        <end position="430"/>
    </location>
</feature>
<feature type="region of interest" description="Disordered" evidence="9">
    <location>
        <begin position="421"/>
        <end position="480"/>
    </location>
</feature>
<dbReference type="EMBL" id="LODT01000028">
    <property type="protein sequence ID" value="KYQ93253.1"/>
    <property type="molecule type" value="Genomic_DNA"/>
</dbReference>
<dbReference type="Gene3D" id="3.40.50.300">
    <property type="entry name" value="P-loop containing nucleotide triphosphate hydrolases"/>
    <property type="match status" value="1"/>
</dbReference>
<dbReference type="GO" id="GO:0005524">
    <property type="term" value="F:ATP binding"/>
    <property type="evidence" value="ECO:0007669"/>
    <property type="project" value="UniProtKB-UniRule"/>
</dbReference>
<feature type="region of interest" description="Disordered" evidence="9">
    <location>
        <begin position="1366"/>
        <end position="1406"/>
    </location>
</feature>
<dbReference type="InterPro" id="IPR047854">
    <property type="entry name" value="RFC_lid"/>
</dbReference>
<dbReference type="PIRSF" id="PIRSF036578">
    <property type="entry name" value="RFC1"/>
    <property type="match status" value="1"/>
</dbReference>
<dbReference type="PANTHER" id="PTHR23389">
    <property type="entry name" value="CHROMOSOME TRANSMISSION FIDELITY FACTOR 18"/>
    <property type="match status" value="1"/>
</dbReference>
<dbReference type="InParanoid" id="A0A151ZH03"/>
<dbReference type="Pfam" id="PF08519">
    <property type="entry name" value="RFC1"/>
    <property type="match status" value="1"/>
</dbReference>
<reference evidence="11 12" key="1">
    <citation type="submission" date="2015-12" db="EMBL/GenBank/DDBJ databases">
        <title>Dictyostelia acquired genes for synthesis and detection of signals that induce cell-type specialization by lateral gene transfer from prokaryotes.</title>
        <authorList>
            <person name="Gloeckner G."/>
            <person name="Schaap P."/>
        </authorList>
    </citation>
    <scope>NUCLEOTIDE SEQUENCE [LARGE SCALE GENOMIC DNA]</scope>
    <source>
        <strain evidence="11 12">TK</strain>
    </source>
</reference>
<dbReference type="GO" id="GO:0016887">
    <property type="term" value="F:ATP hydrolysis activity"/>
    <property type="evidence" value="ECO:0007669"/>
    <property type="project" value="InterPro"/>
</dbReference>
<dbReference type="InterPro" id="IPR036420">
    <property type="entry name" value="BRCT_dom_sf"/>
</dbReference>
<evidence type="ECO:0000256" key="1">
    <source>
        <dbReference type="ARBA" id="ARBA00004123"/>
    </source>
</evidence>
<feature type="compositionally biased region" description="Acidic residues" evidence="9">
    <location>
        <begin position="643"/>
        <end position="659"/>
    </location>
</feature>
<dbReference type="GO" id="GO:0005634">
    <property type="term" value="C:nucleus"/>
    <property type="evidence" value="ECO:0007669"/>
    <property type="project" value="UniProtKB-SubCell"/>
</dbReference>
<dbReference type="STRING" id="361077.A0A151ZH03"/>
<feature type="compositionally biased region" description="Low complexity" evidence="9">
    <location>
        <begin position="628"/>
        <end position="642"/>
    </location>
</feature>
<dbReference type="InterPro" id="IPR003959">
    <property type="entry name" value="ATPase_AAA_core"/>
</dbReference>
<evidence type="ECO:0000313" key="12">
    <source>
        <dbReference type="Proteomes" id="UP000076078"/>
    </source>
</evidence>
<comment type="caution">
    <text evidence="11">The sequence shown here is derived from an EMBL/GenBank/DDBJ whole genome shotgun (WGS) entry which is preliminary data.</text>
</comment>
<proteinExistence type="inferred from homology"/>
<dbReference type="Proteomes" id="UP000076078">
    <property type="component" value="Unassembled WGS sequence"/>
</dbReference>